<dbReference type="Proteomes" id="UP001229081">
    <property type="component" value="Unassembled WGS sequence"/>
</dbReference>
<gene>
    <name evidence="1" type="ORF">QXL92_32175</name>
</gene>
<evidence type="ECO:0000313" key="2">
    <source>
        <dbReference type="Proteomes" id="UP001229081"/>
    </source>
</evidence>
<comment type="caution">
    <text evidence="1">The sequence shown here is derived from an EMBL/GenBank/DDBJ whole genome shotgun (WGS) entry which is preliminary data.</text>
</comment>
<protein>
    <submittedName>
        <fullName evidence="1">Uncharacterized protein</fullName>
    </submittedName>
</protein>
<organism evidence="1 2">
    <name type="scientific">Mycobacterium paragordonae</name>
    <dbReference type="NCBI Taxonomy" id="1389713"/>
    <lineage>
        <taxon>Bacteria</taxon>
        <taxon>Bacillati</taxon>
        <taxon>Actinomycetota</taxon>
        <taxon>Actinomycetes</taxon>
        <taxon>Mycobacteriales</taxon>
        <taxon>Mycobacteriaceae</taxon>
        <taxon>Mycobacterium</taxon>
    </lineage>
</organism>
<proteinExistence type="predicted"/>
<accession>A0AAJ1S8S3</accession>
<sequence length="163" mass="16663">MSGEVDPVMQEFADLVIDRLMARGCTLLPGAEPAVALATTDSAAAVPAGGALADTVAGAQGELARVQSSVRGADEASAQVVAAAGQVGVDARREAELLREQARAQVSAILPVTNSAAGMRLLVSVLDERLGDLQGRVEAVREANSAAAEQLRELARGYGQQSV</sequence>
<dbReference type="RefSeq" id="WP_306255871.1">
    <property type="nucleotide sequence ID" value="NZ_JAUFSA010000005.1"/>
</dbReference>
<evidence type="ECO:0000313" key="1">
    <source>
        <dbReference type="EMBL" id="MDP7739393.1"/>
    </source>
</evidence>
<reference evidence="1" key="1">
    <citation type="submission" date="2023-06" db="EMBL/GenBank/DDBJ databases">
        <title>Identification of two novel mycobacterium reveal diversities and complexities of Mycobacterium gordonae clade.</title>
        <authorList>
            <person name="Matsumoto Y."/>
            <person name="Nakamura S."/>
            <person name="Motooka D."/>
            <person name="Fukushima K."/>
        </authorList>
    </citation>
    <scope>NUCLEOTIDE SEQUENCE</scope>
    <source>
        <strain evidence="1">TY812</strain>
    </source>
</reference>
<dbReference type="EMBL" id="JAUFSA010000005">
    <property type="protein sequence ID" value="MDP7739393.1"/>
    <property type="molecule type" value="Genomic_DNA"/>
</dbReference>
<dbReference type="AlphaFoldDB" id="A0AAJ1S8S3"/>
<name>A0AAJ1S8S3_9MYCO</name>